<keyword evidence="3" id="KW-1185">Reference proteome</keyword>
<sequence>MSGIAAFESQGSLPPMPPPPPPSGDYFRTGPAEVRRADLEGLRDKIYGIKPEKPPERGKLSPPLQRTQEDESVPKHKVVSQKGSVSVSVSGLPLPTKVPGKVRETQEPAVGKRVSHALAKSIIQS</sequence>
<evidence type="ECO:0000256" key="1">
    <source>
        <dbReference type="SAM" id="MobiDB-lite"/>
    </source>
</evidence>
<dbReference type="EMBL" id="UYRV01025015">
    <property type="protein sequence ID" value="VDK76698.1"/>
    <property type="molecule type" value="Genomic_DNA"/>
</dbReference>
<organism evidence="2 3">
    <name type="scientific">Cylicostephanus goldi</name>
    <name type="common">Nematode worm</name>
    <dbReference type="NCBI Taxonomy" id="71465"/>
    <lineage>
        <taxon>Eukaryota</taxon>
        <taxon>Metazoa</taxon>
        <taxon>Ecdysozoa</taxon>
        <taxon>Nematoda</taxon>
        <taxon>Chromadorea</taxon>
        <taxon>Rhabditida</taxon>
        <taxon>Rhabditina</taxon>
        <taxon>Rhabditomorpha</taxon>
        <taxon>Strongyloidea</taxon>
        <taxon>Strongylidae</taxon>
        <taxon>Cylicostephanus</taxon>
    </lineage>
</organism>
<reference evidence="2 3" key="1">
    <citation type="submission" date="2018-11" db="EMBL/GenBank/DDBJ databases">
        <authorList>
            <consortium name="Pathogen Informatics"/>
        </authorList>
    </citation>
    <scope>NUCLEOTIDE SEQUENCE [LARGE SCALE GENOMIC DNA]</scope>
</reference>
<name>A0A3P6UCI6_CYLGO</name>
<proteinExistence type="predicted"/>
<evidence type="ECO:0000313" key="2">
    <source>
        <dbReference type="EMBL" id="VDK76698.1"/>
    </source>
</evidence>
<feature type="region of interest" description="Disordered" evidence="1">
    <location>
        <begin position="46"/>
        <end position="113"/>
    </location>
</feature>
<dbReference type="AlphaFoldDB" id="A0A3P6UCI6"/>
<feature type="region of interest" description="Disordered" evidence="1">
    <location>
        <begin position="1"/>
        <end position="32"/>
    </location>
</feature>
<dbReference type="Proteomes" id="UP000271889">
    <property type="component" value="Unassembled WGS sequence"/>
</dbReference>
<protein>
    <submittedName>
        <fullName evidence="2">Uncharacterized protein</fullName>
    </submittedName>
</protein>
<evidence type="ECO:0000313" key="3">
    <source>
        <dbReference type="Proteomes" id="UP000271889"/>
    </source>
</evidence>
<gene>
    <name evidence="2" type="ORF">CGOC_LOCUS7266</name>
</gene>
<accession>A0A3P6UCI6</accession>
<feature type="compositionally biased region" description="Pro residues" evidence="1">
    <location>
        <begin position="14"/>
        <end position="23"/>
    </location>
</feature>
<feature type="compositionally biased region" description="Low complexity" evidence="1">
    <location>
        <begin position="80"/>
        <end position="91"/>
    </location>
</feature>
<dbReference type="OrthoDB" id="5876906at2759"/>
<feature type="compositionally biased region" description="Basic and acidic residues" evidence="1">
    <location>
        <begin position="46"/>
        <end position="59"/>
    </location>
</feature>